<dbReference type="CDD" id="cd00075">
    <property type="entry name" value="HATPase"/>
    <property type="match status" value="1"/>
</dbReference>
<keyword evidence="6" id="KW-0418">Kinase</keyword>
<dbReference type="Gene3D" id="3.30.450.40">
    <property type="match status" value="1"/>
</dbReference>
<evidence type="ECO:0000259" key="5">
    <source>
        <dbReference type="PROSITE" id="PS50109"/>
    </source>
</evidence>
<evidence type="ECO:0000256" key="1">
    <source>
        <dbReference type="ARBA" id="ARBA00000085"/>
    </source>
</evidence>
<dbReference type="EC" id="2.7.13.3" evidence="2"/>
<dbReference type="InterPro" id="IPR036890">
    <property type="entry name" value="HATPase_C_sf"/>
</dbReference>
<dbReference type="GO" id="GO:0034220">
    <property type="term" value="P:monoatomic ion transmembrane transport"/>
    <property type="evidence" value="ECO:0007669"/>
    <property type="project" value="UniProtKB-KW"/>
</dbReference>
<keyword evidence="6" id="KW-0406">Ion transport</keyword>
<feature type="non-terminal residue" evidence="6">
    <location>
        <position position="1"/>
    </location>
</feature>
<dbReference type="Pfam" id="PF00512">
    <property type="entry name" value="HisKA"/>
    <property type="match status" value="1"/>
</dbReference>
<dbReference type="PANTHER" id="PTHR45569:SF1">
    <property type="entry name" value="SENSOR PROTEIN KDPD"/>
    <property type="match status" value="1"/>
</dbReference>
<dbReference type="PROSITE" id="PS50109">
    <property type="entry name" value="HIS_KIN"/>
    <property type="match status" value="1"/>
</dbReference>
<dbReference type="InterPro" id="IPR029016">
    <property type="entry name" value="GAF-like_dom_sf"/>
</dbReference>
<reference evidence="6" key="1">
    <citation type="submission" date="2020-02" db="EMBL/GenBank/DDBJ databases">
        <authorList>
            <person name="Meier V. D."/>
        </authorList>
    </citation>
    <scope>NUCLEOTIDE SEQUENCE</scope>
    <source>
        <strain evidence="6">AVDCRST_MAG11</strain>
    </source>
</reference>
<dbReference type="SUPFAM" id="SSF47384">
    <property type="entry name" value="Homodimeric domain of signal transducing histidine kinase"/>
    <property type="match status" value="1"/>
</dbReference>
<dbReference type="InterPro" id="IPR004358">
    <property type="entry name" value="Sig_transdc_His_kin-like_C"/>
</dbReference>
<name>A0A6J4K3A7_9BACT</name>
<evidence type="ECO:0000313" key="6">
    <source>
        <dbReference type="EMBL" id="CAA9293825.1"/>
    </source>
</evidence>
<proteinExistence type="predicted"/>
<keyword evidence="3" id="KW-0597">Phosphoprotein</keyword>
<dbReference type="PRINTS" id="PR00344">
    <property type="entry name" value="BCTRLSENSOR"/>
</dbReference>
<comment type="catalytic activity">
    <reaction evidence="1">
        <text>ATP + protein L-histidine = ADP + protein N-phospho-L-histidine.</text>
        <dbReference type="EC" id="2.7.13.3"/>
    </reaction>
</comment>
<dbReference type="InterPro" id="IPR003594">
    <property type="entry name" value="HATPase_dom"/>
</dbReference>
<feature type="domain" description="Histidine kinase" evidence="5">
    <location>
        <begin position="125"/>
        <end position="336"/>
    </location>
</feature>
<keyword evidence="6" id="KW-0813">Transport</keyword>
<dbReference type="SMART" id="SM00387">
    <property type="entry name" value="HATPase_c"/>
    <property type="match status" value="1"/>
</dbReference>
<dbReference type="InterPro" id="IPR005467">
    <property type="entry name" value="His_kinase_dom"/>
</dbReference>
<dbReference type="GO" id="GO:0000155">
    <property type="term" value="F:phosphorelay sensor kinase activity"/>
    <property type="evidence" value="ECO:0007669"/>
    <property type="project" value="InterPro"/>
</dbReference>
<dbReference type="InterPro" id="IPR003661">
    <property type="entry name" value="HisK_dim/P_dom"/>
</dbReference>
<sequence length="356" mass="36949">PGAPDADRLVAWVAERGRPAAERPDGTLRFGGGGSDDGADGEGADFDPSGARVLVLPLRVRDRTVGALRLVHAAALPLDAARRRFLQALSYYAALGAERVRLLAEAEHAAALREADRLKDALLASVSHDLRTPLTTIKALAHELRAAGGDERAATIEEEADRLNRFVADLLDLSRLAGGALAVAPEVAAAEDLVGAALQRASGALAGRAVDVSLDPAEPLLLGRFDFVHSLRVLVNLLENASKYSPPGAPVLLAARRAGDALEFEVSDRGPGVPDAEREAVFQPFYRPAGSPADAGGAGLGLSIARRLAEAQGGRLTYAPRPGGGSRFVLAVPAVDLAELDPPAPERTSAPAGESL</sequence>
<dbReference type="Pfam" id="PF02518">
    <property type="entry name" value="HATPase_c"/>
    <property type="match status" value="1"/>
</dbReference>
<evidence type="ECO:0000256" key="4">
    <source>
        <dbReference type="SAM" id="MobiDB-lite"/>
    </source>
</evidence>
<dbReference type="AlphaFoldDB" id="A0A6J4K3A7"/>
<gene>
    <name evidence="6" type="ORF">AVDCRST_MAG11-323</name>
</gene>
<evidence type="ECO:0000256" key="3">
    <source>
        <dbReference type="ARBA" id="ARBA00022553"/>
    </source>
</evidence>
<dbReference type="GO" id="GO:0005886">
    <property type="term" value="C:plasma membrane"/>
    <property type="evidence" value="ECO:0007669"/>
    <property type="project" value="TreeGrafter"/>
</dbReference>
<accession>A0A6J4K3A7</accession>
<dbReference type="SUPFAM" id="SSF55781">
    <property type="entry name" value="GAF domain-like"/>
    <property type="match status" value="1"/>
</dbReference>
<dbReference type="PANTHER" id="PTHR45569">
    <property type="entry name" value="SENSOR PROTEIN KDPD"/>
    <property type="match status" value="1"/>
</dbReference>
<keyword evidence="6" id="KW-0407">Ion channel</keyword>
<dbReference type="Gene3D" id="3.30.565.10">
    <property type="entry name" value="Histidine kinase-like ATPase, C-terminal domain"/>
    <property type="match status" value="1"/>
</dbReference>
<protein>
    <recommendedName>
        <fullName evidence="2">histidine kinase</fullName>
        <ecNumber evidence="2">2.7.13.3</ecNumber>
    </recommendedName>
</protein>
<dbReference type="CDD" id="cd00082">
    <property type="entry name" value="HisKA"/>
    <property type="match status" value="1"/>
</dbReference>
<dbReference type="EMBL" id="CADCTU010000080">
    <property type="protein sequence ID" value="CAA9293825.1"/>
    <property type="molecule type" value="Genomic_DNA"/>
</dbReference>
<dbReference type="InterPro" id="IPR052023">
    <property type="entry name" value="Histidine_kinase_KdpD"/>
</dbReference>
<evidence type="ECO:0000256" key="2">
    <source>
        <dbReference type="ARBA" id="ARBA00012438"/>
    </source>
</evidence>
<dbReference type="SUPFAM" id="SSF55874">
    <property type="entry name" value="ATPase domain of HSP90 chaperone/DNA topoisomerase II/histidine kinase"/>
    <property type="match status" value="1"/>
</dbReference>
<keyword evidence="6" id="KW-0808">Transferase</keyword>
<dbReference type="Gene3D" id="1.10.287.130">
    <property type="match status" value="1"/>
</dbReference>
<organism evidence="6">
    <name type="scientific">uncultured Gemmatimonadaceae bacterium</name>
    <dbReference type="NCBI Taxonomy" id="246130"/>
    <lineage>
        <taxon>Bacteria</taxon>
        <taxon>Pseudomonadati</taxon>
        <taxon>Gemmatimonadota</taxon>
        <taxon>Gemmatimonadia</taxon>
        <taxon>Gemmatimonadales</taxon>
        <taxon>Gemmatimonadaceae</taxon>
        <taxon>environmental samples</taxon>
    </lineage>
</organism>
<feature type="region of interest" description="Disordered" evidence="4">
    <location>
        <begin position="18"/>
        <end position="45"/>
    </location>
</feature>
<dbReference type="SMART" id="SM00388">
    <property type="entry name" value="HisKA"/>
    <property type="match status" value="1"/>
</dbReference>
<dbReference type="InterPro" id="IPR036097">
    <property type="entry name" value="HisK_dim/P_sf"/>
</dbReference>